<proteinExistence type="predicted"/>
<reference evidence="1 2" key="1">
    <citation type="submission" date="2018-02" db="EMBL/GenBank/DDBJ databases">
        <title>Genomic Encyclopedia of Archaeal and Bacterial Type Strains, Phase II (KMG-II): from individual species to whole genera.</title>
        <authorList>
            <person name="Goeker M."/>
        </authorList>
    </citation>
    <scope>NUCLEOTIDE SEQUENCE [LARGE SCALE GENOMIC DNA]</scope>
    <source>
        <strain evidence="1 2">DSM 22857</strain>
    </source>
</reference>
<organism evidence="1 2">
    <name type="scientific">Kineococcus xinjiangensis</name>
    <dbReference type="NCBI Taxonomy" id="512762"/>
    <lineage>
        <taxon>Bacteria</taxon>
        <taxon>Bacillati</taxon>
        <taxon>Actinomycetota</taxon>
        <taxon>Actinomycetes</taxon>
        <taxon>Kineosporiales</taxon>
        <taxon>Kineosporiaceae</taxon>
        <taxon>Kineococcus</taxon>
    </lineage>
</organism>
<evidence type="ECO:0000313" key="2">
    <source>
        <dbReference type="Proteomes" id="UP000239485"/>
    </source>
</evidence>
<accession>A0A2S6IEI6</accession>
<dbReference type="Proteomes" id="UP000239485">
    <property type="component" value="Unassembled WGS sequence"/>
</dbReference>
<comment type="caution">
    <text evidence="1">The sequence shown here is derived from an EMBL/GenBank/DDBJ whole genome shotgun (WGS) entry which is preliminary data.</text>
</comment>
<name>A0A2S6IEI6_9ACTN</name>
<evidence type="ECO:0000313" key="1">
    <source>
        <dbReference type="EMBL" id="PPK92634.1"/>
    </source>
</evidence>
<dbReference type="AlphaFoldDB" id="A0A2S6IEI6"/>
<dbReference type="RefSeq" id="WP_104434473.1">
    <property type="nucleotide sequence ID" value="NZ_PTJD01000013.1"/>
</dbReference>
<keyword evidence="2" id="KW-1185">Reference proteome</keyword>
<dbReference type="EMBL" id="PTJD01000013">
    <property type="protein sequence ID" value="PPK92634.1"/>
    <property type="molecule type" value="Genomic_DNA"/>
</dbReference>
<dbReference type="OrthoDB" id="3746479at2"/>
<protein>
    <submittedName>
        <fullName evidence="1">Uncharacterized protein</fullName>
    </submittedName>
</protein>
<sequence length="354" mass="38524">MRAPTWVELLLLMVHGPGDPGRPGPGDPTMRGVLRSHRSSGLRGNAMGWFRFGGEPAPVFTGAGHDHGEEPDEGPGALLRVWRDGAALRVEGTDGQPLVIADAEHVWHFDRAAAGEAVLPWLSPRSALVVAGSGTHLLQRRDGNEFAGDDFTRPASPVGATTFLGRAAWTVELLPPPGSPHPMQLVVDAATGLVLQQRVDGLGAVDEWAELVLGERLEPSLFRWDGPLRTGDATGDAVARHEAEREAERARWSSWFEGAVGPVRREVAAEAALDLTVRWVHAFDEDSGAFEATLGEGVQASLARRPRSEEPWELPWRGPHHRWSTARHDWAFHCHDVPLTARGLAAVERSFPDR</sequence>
<gene>
    <name evidence="1" type="ORF">CLV92_11363</name>
</gene>